<comment type="catalytic activity">
    <reaction evidence="1 9 10">
        <text>[protein]-peptidylproline (omega=180) = [protein]-peptidylproline (omega=0)</text>
        <dbReference type="Rhea" id="RHEA:16237"/>
        <dbReference type="Rhea" id="RHEA-COMP:10747"/>
        <dbReference type="Rhea" id="RHEA-COMP:10748"/>
        <dbReference type="ChEBI" id="CHEBI:83833"/>
        <dbReference type="ChEBI" id="CHEBI:83834"/>
        <dbReference type="EC" id="5.2.1.8"/>
    </reaction>
</comment>
<evidence type="ECO:0000256" key="3">
    <source>
        <dbReference type="ARBA" id="ARBA00006577"/>
    </source>
</evidence>
<evidence type="ECO:0000256" key="6">
    <source>
        <dbReference type="ARBA" id="ARBA00023186"/>
    </source>
</evidence>
<organism evidence="13 14">
    <name type="scientific">Anaerolinea thermolimosa</name>
    <dbReference type="NCBI Taxonomy" id="229919"/>
    <lineage>
        <taxon>Bacteria</taxon>
        <taxon>Bacillati</taxon>
        <taxon>Chloroflexota</taxon>
        <taxon>Anaerolineae</taxon>
        <taxon>Anaerolineales</taxon>
        <taxon>Anaerolineaceae</taxon>
        <taxon>Anaerolinea</taxon>
    </lineage>
</organism>
<name>A0A3D1JH43_9CHLR</name>
<sequence length="188" mass="21113">MDKSTKPTVVADDVVVSMDYTLTVDGEVVDTTQGDEPIQFIQGHDNIIPGLERELYGMAVGHSKKVRVAARDAYGEIDPDAIIEVPRDEIPKEIPLKLGVELTVTDENGDLMEARIVSLSKDTVQLDFNHPLAGKDLEFDVTITDLRQANEEELEHGHVHSDDEEEDMDDEEFEFFIDEEDEDDSPEK</sequence>
<comment type="caution">
    <text evidence="13">The sequence shown here is derived from an EMBL/GenBank/DDBJ whole genome shotgun (WGS) entry which is preliminary data.</text>
</comment>
<dbReference type="PANTHER" id="PTHR47861">
    <property type="entry name" value="FKBP-TYPE PEPTIDYL-PROLYL CIS-TRANS ISOMERASE SLYD"/>
    <property type="match status" value="1"/>
</dbReference>
<evidence type="ECO:0000259" key="12">
    <source>
        <dbReference type="PROSITE" id="PS50059"/>
    </source>
</evidence>
<dbReference type="OrthoDB" id="280278at2"/>
<accession>A0A3D1JH43</accession>
<comment type="function">
    <text evidence="8">Also involved in hydrogenase metallocenter assembly, probably by participating in the nickel insertion step. This function in hydrogenase biosynthesis requires chaperone activity and the presence of the metal-binding domain, but not PPIase activity.</text>
</comment>
<evidence type="ECO:0000256" key="1">
    <source>
        <dbReference type="ARBA" id="ARBA00000971"/>
    </source>
</evidence>
<dbReference type="EC" id="5.2.1.8" evidence="10"/>
<dbReference type="RefSeq" id="WP_062192428.1">
    <property type="nucleotide sequence ID" value="NZ_DF967965.1"/>
</dbReference>
<evidence type="ECO:0000256" key="11">
    <source>
        <dbReference type="SAM" id="MobiDB-lite"/>
    </source>
</evidence>
<comment type="similarity">
    <text evidence="3 10">Belongs to the FKBP-type PPIase family.</text>
</comment>
<feature type="compositionally biased region" description="Acidic residues" evidence="11">
    <location>
        <begin position="162"/>
        <end position="188"/>
    </location>
</feature>
<comment type="subcellular location">
    <subcellularLocation>
        <location evidence="2">Cytoplasm</location>
    </subcellularLocation>
</comment>
<evidence type="ECO:0000313" key="14">
    <source>
        <dbReference type="Proteomes" id="UP000264141"/>
    </source>
</evidence>
<dbReference type="InterPro" id="IPR046357">
    <property type="entry name" value="PPIase_dom_sf"/>
</dbReference>
<dbReference type="GO" id="GO:0005737">
    <property type="term" value="C:cytoplasm"/>
    <property type="evidence" value="ECO:0007669"/>
    <property type="project" value="UniProtKB-SubCell"/>
</dbReference>
<keyword evidence="5 9" id="KW-0697">Rotamase</keyword>
<dbReference type="PROSITE" id="PS50059">
    <property type="entry name" value="FKBP_PPIASE"/>
    <property type="match status" value="1"/>
</dbReference>
<dbReference type="Gene3D" id="3.10.50.40">
    <property type="match status" value="1"/>
</dbReference>
<keyword evidence="6" id="KW-0143">Chaperone</keyword>
<feature type="region of interest" description="Disordered" evidence="11">
    <location>
        <begin position="151"/>
        <end position="188"/>
    </location>
</feature>
<feature type="domain" description="PPIase FKBP-type" evidence="12">
    <location>
        <begin position="13"/>
        <end position="106"/>
    </location>
</feature>
<evidence type="ECO:0000256" key="7">
    <source>
        <dbReference type="ARBA" id="ARBA00023235"/>
    </source>
</evidence>
<dbReference type="GO" id="GO:0042026">
    <property type="term" value="P:protein refolding"/>
    <property type="evidence" value="ECO:0007669"/>
    <property type="project" value="UniProtKB-ARBA"/>
</dbReference>
<dbReference type="SUPFAM" id="SSF54534">
    <property type="entry name" value="FKBP-like"/>
    <property type="match status" value="1"/>
</dbReference>
<dbReference type="AlphaFoldDB" id="A0A3D1JH43"/>
<dbReference type="GO" id="GO:0003755">
    <property type="term" value="F:peptidyl-prolyl cis-trans isomerase activity"/>
    <property type="evidence" value="ECO:0007669"/>
    <property type="project" value="UniProtKB-UniRule"/>
</dbReference>
<evidence type="ECO:0000256" key="9">
    <source>
        <dbReference type="PROSITE-ProRule" id="PRU00277"/>
    </source>
</evidence>
<dbReference type="Pfam" id="PF00254">
    <property type="entry name" value="FKBP_C"/>
    <property type="match status" value="1"/>
</dbReference>
<evidence type="ECO:0000313" key="13">
    <source>
        <dbReference type="EMBL" id="HCE17535.1"/>
    </source>
</evidence>
<evidence type="ECO:0000256" key="4">
    <source>
        <dbReference type="ARBA" id="ARBA00022490"/>
    </source>
</evidence>
<keyword evidence="7 9" id="KW-0413">Isomerase</keyword>
<dbReference type="STRING" id="229919.GCA_001050195_01787"/>
<dbReference type="PANTHER" id="PTHR47861:SF3">
    <property type="entry name" value="FKBP-TYPE PEPTIDYL-PROLYL CIS-TRANS ISOMERASE SLYD"/>
    <property type="match status" value="1"/>
</dbReference>
<evidence type="ECO:0000256" key="10">
    <source>
        <dbReference type="RuleBase" id="RU003915"/>
    </source>
</evidence>
<evidence type="ECO:0000256" key="8">
    <source>
        <dbReference type="ARBA" id="ARBA00037071"/>
    </source>
</evidence>
<proteinExistence type="inferred from homology"/>
<dbReference type="Proteomes" id="UP000264141">
    <property type="component" value="Unassembled WGS sequence"/>
</dbReference>
<reference evidence="13 14" key="1">
    <citation type="journal article" date="2018" name="Nat. Biotechnol.">
        <title>A standardized bacterial taxonomy based on genome phylogeny substantially revises the tree of life.</title>
        <authorList>
            <person name="Parks D.H."/>
            <person name="Chuvochina M."/>
            <person name="Waite D.W."/>
            <person name="Rinke C."/>
            <person name="Skarshewski A."/>
            <person name="Chaumeil P.A."/>
            <person name="Hugenholtz P."/>
        </authorList>
    </citation>
    <scope>NUCLEOTIDE SEQUENCE [LARGE SCALE GENOMIC DNA]</scope>
    <source>
        <strain evidence="13">UBA8781</strain>
    </source>
</reference>
<protein>
    <recommendedName>
        <fullName evidence="10">Peptidyl-prolyl cis-trans isomerase</fullName>
        <ecNumber evidence="10">5.2.1.8</ecNumber>
    </recommendedName>
</protein>
<dbReference type="EMBL" id="DPBP01000028">
    <property type="protein sequence ID" value="HCE17535.1"/>
    <property type="molecule type" value="Genomic_DNA"/>
</dbReference>
<gene>
    <name evidence="13" type="ORF">DEQ80_06720</name>
</gene>
<keyword evidence="4" id="KW-0963">Cytoplasm</keyword>
<evidence type="ECO:0000256" key="2">
    <source>
        <dbReference type="ARBA" id="ARBA00004496"/>
    </source>
</evidence>
<evidence type="ECO:0000256" key="5">
    <source>
        <dbReference type="ARBA" id="ARBA00023110"/>
    </source>
</evidence>
<dbReference type="InterPro" id="IPR001179">
    <property type="entry name" value="PPIase_FKBP_dom"/>
</dbReference>